<dbReference type="PROSITE" id="PS51257">
    <property type="entry name" value="PROKAR_LIPOPROTEIN"/>
    <property type="match status" value="1"/>
</dbReference>
<gene>
    <name evidence="4" type="ORF">ACFFGN_29660</name>
</gene>
<evidence type="ECO:0000256" key="1">
    <source>
        <dbReference type="SAM" id="MobiDB-lite"/>
    </source>
</evidence>
<dbReference type="Proteomes" id="UP001589890">
    <property type="component" value="Unassembled WGS sequence"/>
</dbReference>
<feature type="chain" id="PRO_5045651870" description="MFS transporter" evidence="3">
    <location>
        <begin position="26"/>
        <end position="598"/>
    </location>
</feature>
<keyword evidence="2" id="KW-0812">Transmembrane</keyword>
<feature type="region of interest" description="Disordered" evidence="1">
    <location>
        <begin position="562"/>
        <end position="598"/>
    </location>
</feature>
<evidence type="ECO:0000256" key="2">
    <source>
        <dbReference type="SAM" id="Phobius"/>
    </source>
</evidence>
<feature type="compositionally biased region" description="Polar residues" evidence="1">
    <location>
        <begin position="241"/>
        <end position="258"/>
    </location>
</feature>
<comment type="caution">
    <text evidence="4">The sequence shown here is derived from an EMBL/GenBank/DDBJ whole genome shotgun (WGS) entry which is preliminary data.</text>
</comment>
<keyword evidence="5" id="KW-1185">Reference proteome</keyword>
<evidence type="ECO:0008006" key="6">
    <source>
        <dbReference type="Google" id="ProtNLM"/>
    </source>
</evidence>
<dbReference type="RefSeq" id="WP_380054233.1">
    <property type="nucleotide sequence ID" value="NZ_JBHLTC010000038.1"/>
</dbReference>
<feature type="compositionally biased region" description="Polar residues" evidence="1">
    <location>
        <begin position="204"/>
        <end position="235"/>
    </location>
</feature>
<feature type="transmembrane region" description="Helical" evidence="2">
    <location>
        <begin position="35"/>
        <end position="52"/>
    </location>
</feature>
<keyword evidence="3" id="KW-0732">Signal</keyword>
<reference evidence="4 5" key="1">
    <citation type="submission" date="2024-09" db="EMBL/GenBank/DDBJ databases">
        <authorList>
            <person name="Sun Q."/>
            <person name="Mori K."/>
        </authorList>
    </citation>
    <scope>NUCLEOTIDE SEQUENCE [LARGE SCALE GENOMIC DNA]</scope>
    <source>
        <strain evidence="4 5">CGMCC 1.15906</strain>
    </source>
</reference>
<feature type="compositionally biased region" description="Low complexity" evidence="1">
    <location>
        <begin position="486"/>
        <end position="495"/>
    </location>
</feature>
<feature type="compositionally biased region" description="Low complexity" evidence="1">
    <location>
        <begin position="436"/>
        <end position="455"/>
    </location>
</feature>
<feature type="transmembrane region" description="Helical" evidence="2">
    <location>
        <begin position="103"/>
        <end position="124"/>
    </location>
</feature>
<feature type="compositionally biased region" description="Low complexity" evidence="1">
    <location>
        <begin position="418"/>
        <end position="429"/>
    </location>
</feature>
<feature type="compositionally biased region" description="Low complexity" evidence="1">
    <location>
        <begin position="468"/>
        <end position="477"/>
    </location>
</feature>
<sequence>MTKFFGFLLGVAVACALPAAFGVLAAEGGVELSTKELALAYGIGALLFWGAVSISSGAAALGATLAFGTMIYAVHWIPNRTNNFLNDVPGVTTGMIEGLRTSVLSGLVPVLAVISLIYAIQLIVRAVRRRRLRKQEQARLAQEQAAAAQAEEAEASQYADPYPPRLESHTHGFVEQYDQPYDQYADDASIDSTREFPVARDDNQASPLATHQGSYGETTAYASGSTAEQTVQFHSTGERVQPQSANEETTQFATGSTDSADKTRDDEGVDATAGSAGSSKDETVQFAPAGQTETGALESPVSGETADAEPKASADQQATAVVGAPDEASTADKAVEGDGVGDAVKASETTQVEDKDRKAESPVLEQDPLPLTPPVATTRPANAPEAPQTEQTAETRSENSADSDNPDGSDRSGGSDGRGMPSAPSASMGMVGGAGAAAAAGGLGAATSAAATPLIPSAPVPTAPPEPTSTAPNSPTPDLTDPNSSAPAGPAHAAPFEQPVAPSEPMGEAFVSAGPNGMPTANAWIQPSLNEPGAKAPQVEADAQTAQFEAAADAAGIYRERMDEPDTGWNLRAIPAEDPPGQAPHHGGATFRPSPGPA</sequence>
<protein>
    <recommendedName>
        <fullName evidence="6">MFS transporter</fullName>
    </recommendedName>
</protein>
<evidence type="ECO:0000313" key="5">
    <source>
        <dbReference type="Proteomes" id="UP001589890"/>
    </source>
</evidence>
<dbReference type="EMBL" id="JBHLTC010000038">
    <property type="protein sequence ID" value="MFC0628273.1"/>
    <property type="molecule type" value="Genomic_DNA"/>
</dbReference>
<name>A0ABV6QUF5_9ACTN</name>
<evidence type="ECO:0000313" key="4">
    <source>
        <dbReference type="EMBL" id="MFC0628273.1"/>
    </source>
</evidence>
<evidence type="ECO:0000256" key="3">
    <source>
        <dbReference type="SAM" id="SignalP"/>
    </source>
</evidence>
<keyword evidence="2" id="KW-0472">Membrane</keyword>
<organism evidence="4 5">
    <name type="scientific">Kribbella deserti</name>
    <dbReference type="NCBI Taxonomy" id="1926257"/>
    <lineage>
        <taxon>Bacteria</taxon>
        <taxon>Bacillati</taxon>
        <taxon>Actinomycetota</taxon>
        <taxon>Actinomycetes</taxon>
        <taxon>Propionibacteriales</taxon>
        <taxon>Kribbellaceae</taxon>
        <taxon>Kribbella</taxon>
    </lineage>
</organism>
<feature type="signal peptide" evidence="3">
    <location>
        <begin position="1"/>
        <end position="25"/>
    </location>
</feature>
<keyword evidence="2" id="KW-1133">Transmembrane helix</keyword>
<accession>A0ABV6QUF5</accession>
<feature type="compositionally biased region" description="Pro residues" evidence="1">
    <location>
        <begin position="456"/>
        <end position="467"/>
    </location>
</feature>
<proteinExistence type="predicted"/>
<feature type="region of interest" description="Disordered" evidence="1">
    <location>
        <begin position="198"/>
        <end position="540"/>
    </location>
</feature>